<dbReference type="InterPro" id="IPR010430">
    <property type="entry name" value="DUF1028"/>
</dbReference>
<reference evidence="2" key="2">
    <citation type="submission" date="2016-02" db="EMBL/GenBank/DDBJ databases">
        <title>Draft genome sequence of five rapidly growing Mycobacterium species.</title>
        <authorList>
            <person name="Katahira K."/>
            <person name="Gotou Y."/>
            <person name="Iida K."/>
            <person name="Ogura Y."/>
            <person name="Hayashi T."/>
        </authorList>
    </citation>
    <scope>NUCLEOTIDE SEQUENCE [LARGE SCALE GENOMIC DNA]</scope>
    <source>
        <strain evidence="2">JCM15654</strain>
    </source>
</reference>
<dbReference type="Proteomes" id="UP000069620">
    <property type="component" value="Unassembled WGS sequence"/>
</dbReference>
<dbReference type="AlphaFoldDB" id="A0A100VY74"/>
<dbReference type="OrthoDB" id="9790012at2"/>
<accession>A0A100VY74</accession>
<dbReference type="RefSeq" id="WP_029370341.1">
    <property type="nucleotide sequence ID" value="NZ_BCSX01000021.1"/>
</dbReference>
<dbReference type="SUPFAM" id="SSF56235">
    <property type="entry name" value="N-terminal nucleophile aminohydrolases (Ntn hydrolases)"/>
    <property type="match status" value="1"/>
</dbReference>
<reference evidence="2" key="1">
    <citation type="journal article" date="2016" name="Genome Announc.">
        <title>Draft Genome Sequences of Five Rapidly Growing Mycobacterium Species, M. thermoresistibile, M. fortuitum subsp. acetamidolyticum, M. canariasense, M. brisbanense, and M. novocastrense.</title>
        <authorList>
            <person name="Katahira K."/>
            <person name="Ogura Y."/>
            <person name="Gotoh Y."/>
            <person name="Hayashi T."/>
        </authorList>
    </citation>
    <scope>NUCLEOTIDE SEQUENCE [LARGE SCALE GENOMIC DNA]</scope>
    <source>
        <strain evidence="2">JCM15654</strain>
    </source>
</reference>
<dbReference type="Gene3D" id="3.60.20.10">
    <property type="entry name" value="Glutamine Phosphoribosylpyrophosphate, subunit 1, domain 1"/>
    <property type="match status" value="1"/>
</dbReference>
<dbReference type="EMBL" id="BCSX01000021">
    <property type="protein sequence ID" value="GAS88076.1"/>
    <property type="molecule type" value="Genomic_DNA"/>
</dbReference>
<proteinExistence type="predicted"/>
<keyword evidence="2" id="KW-1185">Reference proteome</keyword>
<evidence type="ECO:0000313" key="2">
    <source>
        <dbReference type="Proteomes" id="UP000069620"/>
    </source>
</evidence>
<dbReference type="PANTHER" id="PTHR39328">
    <property type="entry name" value="BLL2871 PROTEIN"/>
    <property type="match status" value="1"/>
</dbReference>
<dbReference type="PANTHER" id="PTHR39328:SF1">
    <property type="entry name" value="BLL2871 PROTEIN"/>
    <property type="match status" value="1"/>
</dbReference>
<evidence type="ECO:0008006" key="3">
    <source>
        <dbReference type="Google" id="ProtNLM"/>
    </source>
</evidence>
<dbReference type="InterPro" id="IPR029055">
    <property type="entry name" value="Ntn_hydrolases_N"/>
</dbReference>
<organism evidence="1 2">
    <name type="scientific">Mycolicibacterium brisbanense</name>
    <dbReference type="NCBI Taxonomy" id="146020"/>
    <lineage>
        <taxon>Bacteria</taxon>
        <taxon>Bacillati</taxon>
        <taxon>Actinomycetota</taxon>
        <taxon>Actinomycetes</taxon>
        <taxon>Mycobacteriales</taxon>
        <taxon>Mycobacteriaceae</taxon>
        <taxon>Mycolicibacterium</taxon>
    </lineage>
</organism>
<evidence type="ECO:0000313" key="1">
    <source>
        <dbReference type="EMBL" id="GAS88076.1"/>
    </source>
</evidence>
<sequence>MTFSLVARDPGTGAFGIVISSSSPAVASRCAHVRAGVGVVASQNVTNPALGPHVLDSLADGHDADAALKAALAQEKFPDYRQLTVVDAKGNTAVHSGPNSLGVHTHLEGDQAVAAGNLLADTKVIAELLNGYSGSTAAAFEERLLDGLRAALAAGGEAGPVHSAGMLVVEDVPWPVTDLRVDHADDPIGDLAALWTLWQPQKNDYRVRGVDPTQAPSYGVPGDQ</sequence>
<dbReference type="STRING" id="146020.RMCB_2172"/>
<gene>
    <name evidence="1" type="ORF">RMCB_2172</name>
</gene>
<dbReference type="Pfam" id="PF06267">
    <property type="entry name" value="DUF1028"/>
    <property type="match status" value="1"/>
</dbReference>
<comment type="caution">
    <text evidence="1">The sequence shown here is derived from an EMBL/GenBank/DDBJ whole genome shotgun (WGS) entry which is preliminary data.</text>
</comment>
<name>A0A100VY74_9MYCO</name>
<protein>
    <recommendedName>
        <fullName evidence="3">Major pilin protein fimA</fullName>
    </recommendedName>
</protein>